<reference evidence="3" key="1">
    <citation type="submission" date="2017-02" db="EMBL/GenBank/DDBJ databases">
        <authorList>
            <person name="Varghese N."/>
            <person name="Submissions S."/>
        </authorList>
    </citation>
    <scope>NUCLEOTIDE SEQUENCE [LARGE SCALE GENOMIC DNA]</scope>
    <source>
        <strain evidence="3">DSM 3072</strain>
    </source>
</reference>
<feature type="domain" description="Transposase IS204/IS1001/IS1096/IS1165 DDE" evidence="1">
    <location>
        <begin position="1"/>
        <end position="97"/>
    </location>
</feature>
<dbReference type="InterPro" id="IPR002560">
    <property type="entry name" value="Transposase_DDE"/>
</dbReference>
<dbReference type="Proteomes" id="UP000242432">
    <property type="component" value="Unassembled WGS sequence"/>
</dbReference>
<accession>A0A1T4VK57</accession>
<sequence>LNKANELKELLPEVYEANSKDEAERLWTEWVRLAMSSGVEEIMKFAKSQNDHYRDGITNAGIYHIRTSVLEGINNKIKVLKRVAYGYRDLDYFFLRIRSAFRGKFTPIPTIG</sequence>
<gene>
    <name evidence="2" type="ORF">SAMN02745213_01630</name>
</gene>
<keyword evidence="3" id="KW-1185">Reference proteome</keyword>
<evidence type="ECO:0000313" key="3">
    <source>
        <dbReference type="Proteomes" id="UP000242432"/>
    </source>
</evidence>
<dbReference type="EMBL" id="FUXX01000029">
    <property type="protein sequence ID" value="SKA65275.1"/>
    <property type="molecule type" value="Genomic_DNA"/>
</dbReference>
<dbReference type="AlphaFoldDB" id="A0A1T4VK57"/>
<evidence type="ECO:0000313" key="2">
    <source>
        <dbReference type="EMBL" id="SKA65275.1"/>
    </source>
</evidence>
<evidence type="ECO:0000259" key="1">
    <source>
        <dbReference type="Pfam" id="PF01610"/>
    </source>
</evidence>
<dbReference type="RefSeq" id="WP_143675637.1">
    <property type="nucleotide sequence ID" value="NZ_FUXX01000029.1"/>
</dbReference>
<organism evidence="2 3">
    <name type="scientific">Succinivibrio dextrinosolvens DSM 3072</name>
    <dbReference type="NCBI Taxonomy" id="1123324"/>
    <lineage>
        <taxon>Bacteria</taxon>
        <taxon>Pseudomonadati</taxon>
        <taxon>Pseudomonadota</taxon>
        <taxon>Gammaproteobacteria</taxon>
        <taxon>Aeromonadales</taxon>
        <taxon>Succinivibrionaceae</taxon>
        <taxon>Succinivibrio</taxon>
    </lineage>
</organism>
<dbReference type="Pfam" id="PF01610">
    <property type="entry name" value="DDE_Tnp_ISL3"/>
    <property type="match status" value="1"/>
</dbReference>
<proteinExistence type="predicted"/>
<name>A0A1T4VK57_9GAMM</name>
<feature type="non-terminal residue" evidence="2">
    <location>
        <position position="1"/>
    </location>
</feature>
<protein>
    <submittedName>
        <fullName evidence="2">Transposase</fullName>
    </submittedName>
</protein>